<keyword evidence="6 9" id="KW-1133">Transmembrane helix</keyword>
<feature type="compositionally biased region" description="Low complexity" evidence="8">
    <location>
        <begin position="1"/>
        <end position="20"/>
    </location>
</feature>
<keyword evidence="2" id="KW-1003">Cell membrane</keyword>
<evidence type="ECO:0000256" key="3">
    <source>
        <dbReference type="ARBA" id="ARBA00022676"/>
    </source>
</evidence>
<feature type="transmembrane region" description="Helical" evidence="9">
    <location>
        <begin position="40"/>
        <end position="59"/>
    </location>
</feature>
<dbReference type="GO" id="GO:0016763">
    <property type="term" value="F:pentosyltransferase activity"/>
    <property type="evidence" value="ECO:0007669"/>
    <property type="project" value="TreeGrafter"/>
</dbReference>
<feature type="transmembrane region" description="Helical" evidence="9">
    <location>
        <begin position="165"/>
        <end position="183"/>
    </location>
</feature>
<keyword evidence="12" id="KW-1185">Reference proteome</keyword>
<dbReference type="Proteomes" id="UP000516444">
    <property type="component" value="Chromosome"/>
</dbReference>
<proteinExistence type="predicted"/>
<dbReference type="GO" id="GO:0005886">
    <property type="term" value="C:plasma membrane"/>
    <property type="evidence" value="ECO:0007669"/>
    <property type="project" value="UniProtKB-SubCell"/>
</dbReference>
<organism evidence="11 12">
    <name type="scientific">Streptomyces aurantiacus</name>
    <dbReference type="NCBI Taxonomy" id="47760"/>
    <lineage>
        <taxon>Bacteria</taxon>
        <taxon>Bacillati</taxon>
        <taxon>Actinomycetota</taxon>
        <taxon>Actinomycetes</taxon>
        <taxon>Kitasatosporales</taxon>
        <taxon>Streptomycetaceae</taxon>
        <taxon>Streptomyces</taxon>
        <taxon>Streptomyces aurantiacus group</taxon>
    </lineage>
</organism>
<sequence>MTAYIPVEEPQAPEAEAVGGRADRRRGAASGGGGGGRGSALLVFLLPVLATLVCVLPGLGDRQLWRDEHATWWASSLSFSDLGRLIEHIDVVFTPYYVAMHLWIMVAGDSPAMLRLPGALAMAVSAGLVGLLGRRMFTVRTGLLAGLLFAVVPAVTRYGQEARPYAFATFFALLATLLLLRALERPSLKGWTLYALAVAATGFGHLVAMSVIAGHLCLVVLVKKRGDRIVHYAFAGAALLGLSITLPMVAQGSGQSGQISWNVTTTQDLIDYPQELFGSWITGGVLMGVGVLGLLAARRYAPMLAAWVLLPPVVTFLTANQLHLFLPRYLLFTIPAWALLTSAAITRLAGRLDPDARPGTGAKALGGFLVTAVAAGYAFAALPAIDLAKQDLDDEPDYAATARTVTDGQRPGDGIIFNGGLSERRAMSYELRDAKAPKDVLMEFTPQQNGSYGATECRKPAGCLADVDRLWLVSTIRDGKPLLEGMNAKTAAVIDKGFKAGRTVKLHRVTVQVLERK</sequence>
<evidence type="ECO:0000256" key="5">
    <source>
        <dbReference type="ARBA" id="ARBA00022692"/>
    </source>
</evidence>
<dbReference type="InterPro" id="IPR038731">
    <property type="entry name" value="RgtA/B/C-like"/>
</dbReference>
<feature type="region of interest" description="Disordered" evidence="8">
    <location>
        <begin position="1"/>
        <end position="35"/>
    </location>
</feature>
<evidence type="ECO:0000256" key="2">
    <source>
        <dbReference type="ARBA" id="ARBA00022475"/>
    </source>
</evidence>
<feature type="transmembrane region" description="Helical" evidence="9">
    <location>
        <begin position="195"/>
        <end position="222"/>
    </location>
</feature>
<dbReference type="PANTHER" id="PTHR33908:SF11">
    <property type="entry name" value="MEMBRANE PROTEIN"/>
    <property type="match status" value="1"/>
</dbReference>
<evidence type="ECO:0000313" key="11">
    <source>
        <dbReference type="EMBL" id="BCL30104.1"/>
    </source>
</evidence>
<keyword evidence="3" id="KW-0328">Glycosyltransferase</keyword>
<dbReference type="KEGG" id="sgm:GCM10017557_49630"/>
<keyword evidence="7 9" id="KW-0472">Membrane</keyword>
<evidence type="ECO:0000256" key="9">
    <source>
        <dbReference type="SAM" id="Phobius"/>
    </source>
</evidence>
<feature type="domain" description="Glycosyltransferase RgtA/B/C/D-like" evidence="10">
    <location>
        <begin position="100"/>
        <end position="249"/>
    </location>
</feature>
<keyword evidence="4" id="KW-0808">Transferase</keyword>
<feature type="transmembrane region" description="Helical" evidence="9">
    <location>
        <begin position="362"/>
        <end position="382"/>
    </location>
</feature>
<evidence type="ECO:0000313" key="12">
    <source>
        <dbReference type="Proteomes" id="UP000516444"/>
    </source>
</evidence>
<evidence type="ECO:0000256" key="7">
    <source>
        <dbReference type="ARBA" id="ARBA00023136"/>
    </source>
</evidence>
<gene>
    <name evidence="11" type="ORF">GCM10017557_49630</name>
</gene>
<name>A0A7G1P8D1_9ACTN</name>
<dbReference type="AlphaFoldDB" id="A0A7G1P8D1"/>
<keyword evidence="5 9" id="KW-0812">Transmembrane</keyword>
<feature type="transmembrane region" description="Helical" evidence="9">
    <location>
        <begin position="112"/>
        <end position="133"/>
    </location>
</feature>
<comment type="subcellular location">
    <subcellularLocation>
        <location evidence="1">Cell membrane</location>
        <topology evidence="1">Multi-pass membrane protein</topology>
    </subcellularLocation>
</comment>
<feature type="transmembrane region" description="Helical" evidence="9">
    <location>
        <begin position="229"/>
        <end position="250"/>
    </location>
</feature>
<evidence type="ECO:0000256" key="4">
    <source>
        <dbReference type="ARBA" id="ARBA00022679"/>
    </source>
</evidence>
<protein>
    <recommendedName>
        <fullName evidence="10">Glycosyltransferase RgtA/B/C/D-like domain-containing protein</fullName>
    </recommendedName>
</protein>
<evidence type="ECO:0000259" key="10">
    <source>
        <dbReference type="Pfam" id="PF13231"/>
    </source>
</evidence>
<dbReference type="PANTHER" id="PTHR33908">
    <property type="entry name" value="MANNOSYLTRANSFERASE YKCB-RELATED"/>
    <property type="match status" value="1"/>
</dbReference>
<evidence type="ECO:0000256" key="1">
    <source>
        <dbReference type="ARBA" id="ARBA00004651"/>
    </source>
</evidence>
<dbReference type="RefSeq" id="WP_190852092.1">
    <property type="nucleotide sequence ID" value="NZ_AP023440.1"/>
</dbReference>
<dbReference type="GO" id="GO:0009103">
    <property type="term" value="P:lipopolysaccharide biosynthetic process"/>
    <property type="evidence" value="ECO:0007669"/>
    <property type="project" value="UniProtKB-ARBA"/>
</dbReference>
<evidence type="ECO:0000256" key="6">
    <source>
        <dbReference type="ARBA" id="ARBA00022989"/>
    </source>
</evidence>
<feature type="transmembrane region" description="Helical" evidence="9">
    <location>
        <begin position="304"/>
        <end position="323"/>
    </location>
</feature>
<accession>A0A7G1P8D1</accession>
<dbReference type="InterPro" id="IPR050297">
    <property type="entry name" value="LipidA_mod_glycosyltrf_83"/>
</dbReference>
<evidence type="ECO:0000256" key="8">
    <source>
        <dbReference type="SAM" id="MobiDB-lite"/>
    </source>
</evidence>
<dbReference type="Pfam" id="PF13231">
    <property type="entry name" value="PMT_2"/>
    <property type="match status" value="1"/>
</dbReference>
<feature type="transmembrane region" description="Helical" evidence="9">
    <location>
        <begin position="277"/>
        <end position="297"/>
    </location>
</feature>
<feature type="transmembrane region" description="Helical" evidence="9">
    <location>
        <begin position="329"/>
        <end position="350"/>
    </location>
</feature>
<dbReference type="EMBL" id="AP023440">
    <property type="protein sequence ID" value="BCL30104.1"/>
    <property type="molecule type" value="Genomic_DNA"/>
</dbReference>
<reference evidence="11 12" key="1">
    <citation type="journal article" date="2014" name="Int. J. Syst. Evol. Microbiol.">
        <title>Complete genome sequence of Corynebacterium casei LMG S-19264T (=DSM 44701T), isolated from a smear-ripened cheese.</title>
        <authorList>
            <consortium name="US DOE Joint Genome Institute (JGI-PGF)"/>
            <person name="Walter F."/>
            <person name="Albersmeier A."/>
            <person name="Kalinowski J."/>
            <person name="Ruckert C."/>
        </authorList>
    </citation>
    <scope>NUCLEOTIDE SEQUENCE [LARGE SCALE GENOMIC DNA]</scope>
    <source>
        <strain evidence="11 12">JCM 4677</strain>
    </source>
</reference>